<feature type="signal peptide" evidence="1">
    <location>
        <begin position="1"/>
        <end position="20"/>
    </location>
</feature>
<proteinExistence type="predicted"/>
<name>A0A964TCX7_9FLAO</name>
<dbReference type="RefSeq" id="WP_166524013.1">
    <property type="nucleotide sequence ID" value="NZ_JAAABI010000004.1"/>
</dbReference>
<organism evidence="2 3">
    <name type="scientific">Flagellimonas ochracea</name>
    <dbReference type="NCBI Taxonomy" id="2696472"/>
    <lineage>
        <taxon>Bacteria</taxon>
        <taxon>Pseudomonadati</taxon>
        <taxon>Bacteroidota</taxon>
        <taxon>Flavobacteriia</taxon>
        <taxon>Flavobacteriales</taxon>
        <taxon>Flavobacteriaceae</taxon>
        <taxon>Flagellimonas</taxon>
    </lineage>
</organism>
<reference evidence="2" key="1">
    <citation type="submission" date="2020-01" db="EMBL/GenBank/DDBJ databases">
        <title>Muricauda ochracea sp. nov., isolated from a tidal flat of Garorim bay in Korea.</title>
        <authorList>
            <person name="Kim D."/>
            <person name="Yoo Y."/>
            <person name="Kim J.-J."/>
        </authorList>
    </citation>
    <scope>NUCLEOTIDE SEQUENCE</scope>
    <source>
        <strain evidence="2">JGD-17</strain>
    </source>
</reference>
<keyword evidence="1" id="KW-0732">Signal</keyword>
<dbReference type="AlphaFoldDB" id="A0A964TCX7"/>
<keyword evidence="3" id="KW-1185">Reference proteome</keyword>
<sequence length="139" mass="16056">MQVRFLFLLLFASLGPWGFAQQGGAAFQGLRFYEQLALRDAAYEASLHVLTNQDAQDYWIDQRNYERKLGKVNFSAYLAYKRQKKTAYYQHLQNCNTSCGHGPEYYAWAQDYLSSSDFGDILEASKSKVTQNLATRKNR</sequence>
<evidence type="ECO:0000313" key="2">
    <source>
        <dbReference type="EMBL" id="NAY92592.1"/>
    </source>
</evidence>
<dbReference type="Proteomes" id="UP000667650">
    <property type="component" value="Unassembled WGS sequence"/>
</dbReference>
<evidence type="ECO:0000313" key="3">
    <source>
        <dbReference type="Proteomes" id="UP000667650"/>
    </source>
</evidence>
<protein>
    <submittedName>
        <fullName evidence="2">Uncharacterized protein</fullName>
    </submittedName>
</protein>
<feature type="chain" id="PRO_5037330046" evidence="1">
    <location>
        <begin position="21"/>
        <end position="139"/>
    </location>
</feature>
<evidence type="ECO:0000256" key="1">
    <source>
        <dbReference type="SAM" id="SignalP"/>
    </source>
</evidence>
<dbReference type="EMBL" id="JAAABI010000004">
    <property type="protein sequence ID" value="NAY92592.1"/>
    <property type="molecule type" value="Genomic_DNA"/>
</dbReference>
<comment type="caution">
    <text evidence="2">The sequence shown here is derived from an EMBL/GenBank/DDBJ whole genome shotgun (WGS) entry which is preliminary data.</text>
</comment>
<accession>A0A964TCX7</accession>
<gene>
    <name evidence="2" type="ORF">GTQ34_11750</name>
</gene>